<sequence length="144" mass="16025">MSPLDPIKQNLQTCHQGLSLGKIRHQVCVGAQLQTQRPENEKAKDLNSKSFSAFADSTHPEACPTNYKSSHSIWKPESPNRLRRFKKTKSQAWAAICCDNVSTGYPFSKSNFPVPGVGRLGKISSRPPSFGFNPSFSFRRSLLT</sequence>
<proteinExistence type="predicted"/>
<evidence type="ECO:0000313" key="1">
    <source>
        <dbReference type="EMBL" id="GFU07978.1"/>
    </source>
</evidence>
<accession>A0A8X6Q617</accession>
<reference evidence="1" key="1">
    <citation type="submission" date="2020-08" db="EMBL/GenBank/DDBJ databases">
        <title>Multicomponent nature underlies the extraordinary mechanical properties of spider dragline silk.</title>
        <authorList>
            <person name="Kono N."/>
            <person name="Nakamura H."/>
            <person name="Mori M."/>
            <person name="Yoshida Y."/>
            <person name="Ohtoshi R."/>
            <person name="Malay A.D."/>
            <person name="Moran D.A.P."/>
            <person name="Tomita M."/>
            <person name="Numata K."/>
            <person name="Arakawa K."/>
        </authorList>
    </citation>
    <scope>NUCLEOTIDE SEQUENCE</scope>
</reference>
<evidence type="ECO:0000313" key="2">
    <source>
        <dbReference type="Proteomes" id="UP000887013"/>
    </source>
</evidence>
<gene>
    <name evidence="1" type="ORF">NPIL_595711</name>
</gene>
<keyword evidence="2" id="KW-1185">Reference proteome</keyword>
<dbReference type="Proteomes" id="UP000887013">
    <property type="component" value="Unassembled WGS sequence"/>
</dbReference>
<organism evidence="1 2">
    <name type="scientific">Nephila pilipes</name>
    <name type="common">Giant wood spider</name>
    <name type="synonym">Nephila maculata</name>
    <dbReference type="NCBI Taxonomy" id="299642"/>
    <lineage>
        <taxon>Eukaryota</taxon>
        <taxon>Metazoa</taxon>
        <taxon>Ecdysozoa</taxon>
        <taxon>Arthropoda</taxon>
        <taxon>Chelicerata</taxon>
        <taxon>Arachnida</taxon>
        <taxon>Araneae</taxon>
        <taxon>Araneomorphae</taxon>
        <taxon>Entelegynae</taxon>
        <taxon>Araneoidea</taxon>
        <taxon>Nephilidae</taxon>
        <taxon>Nephila</taxon>
    </lineage>
</organism>
<dbReference type="AlphaFoldDB" id="A0A8X6Q617"/>
<name>A0A8X6Q617_NEPPI</name>
<comment type="caution">
    <text evidence="1">The sequence shown here is derived from an EMBL/GenBank/DDBJ whole genome shotgun (WGS) entry which is preliminary data.</text>
</comment>
<dbReference type="EMBL" id="BMAW01077773">
    <property type="protein sequence ID" value="GFU07978.1"/>
    <property type="molecule type" value="Genomic_DNA"/>
</dbReference>
<protein>
    <submittedName>
        <fullName evidence="1">Uncharacterized protein</fullName>
    </submittedName>
</protein>